<dbReference type="InterPro" id="IPR011990">
    <property type="entry name" value="TPR-like_helical_dom_sf"/>
</dbReference>
<name>A0A9W9K6R2_9EURO</name>
<dbReference type="RefSeq" id="XP_056473383.1">
    <property type="nucleotide sequence ID" value="XM_056620017.1"/>
</dbReference>
<gene>
    <name evidence="1" type="ORF">N7532_007524</name>
</gene>
<reference evidence="1" key="1">
    <citation type="submission" date="2022-11" db="EMBL/GenBank/DDBJ databases">
        <authorList>
            <person name="Petersen C."/>
        </authorList>
    </citation>
    <scope>NUCLEOTIDE SEQUENCE</scope>
    <source>
        <strain evidence="1">IBT 30761</strain>
    </source>
</reference>
<evidence type="ECO:0000313" key="2">
    <source>
        <dbReference type="Proteomes" id="UP001149074"/>
    </source>
</evidence>
<protein>
    <submittedName>
        <fullName evidence="1">Uncharacterized protein</fullName>
    </submittedName>
</protein>
<proteinExistence type="predicted"/>
<dbReference type="Proteomes" id="UP001149074">
    <property type="component" value="Unassembled WGS sequence"/>
</dbReference>
<dbReference type="Gene3D" id="1.25.40.10">
    <property type="entry name" value="Tetratricopeptide repeat domain"/>
    <property type="match status" value="1"/>
</dbReference>
<dbReference type="GeneID" id="81358996"/>
<sequence length="86" mass="9716">MAPSQQQLFAMACICREKRVLGDDHLDTLDTHIDLANVVYGERGRYNKVEHCVQVIAGLGKALGDIHTRTVEMQEYLAGLKKFKKE</sequence>
<evidence type="ECO:0000313" key="1">
    <source>
        <dbReference type="EMBL" id="KAJ5095233.1"/>
    </source>
</evidence>
<organism evidence="1 2">
    <name type="scientific">Penicillium argentinense</name>
    <dbReference type="NCBI Taxonomy" id="1131581"/>
    <lineage>
        <taxon>Eukaryota</taxon>
        <taxon>Fungi</taxon>
        <taxon>Dikarya</taxon>
        <taxon>Ascomycota</taxon>
        <taxon>Pezizomycotina</taxon>
        <taxon>Eurotiomycetes</taxon>
        <taxon>Eurotiomycetidae</taxon>
        <taxon>Eurotiales</taxon>
        <taxon>Aspergillaceae</taxon>
        <taxon>Penicillium</taxon>
    </lineage>
</organism>
<comment type="caution">
    <text evidence="1">The sequence shown here is derived from an EMBL/GenBank/DDBJ whole genome shotgun (WGS) entry which is preliminary data.</text>
</comment>
<reference evidence="1" key="2">
    <citation type="journal article" date="2023" name="IMA Fungus">
        <title>Comparative genomic study of the Penicillium genus elucidates a diverse pangenome and 15 lateral gene transfer events.</title>
        <authorList>
            <person name="Petersen C."/>
            <person name="Sorensen T."/>
            <person name="Nielsen M.R."/>
            <person name="Sondergaard T.E."/>
            <person name="Sorensen J.L."/>
            <person name="Fitzpatrick D.A."/>
            <person name="Frisvad J.C."/>
            <person name="Nielsen K.L."/>
        </authorList>
    </citation>
    <scope>NUCLEOTIDE SEQUENCE</scope>
    <source>
        <strain evidence="1">IBT 30761</strain>
    </source>
</reference>
<accession>A0A9W9K6R2</accession>
<dbReference type="EMBL" id="JAPQKI010000006">
    <property type="protein sequence ID" value="KAJ5095233.1"/>
    <property type="molecule type" value="Genomic_DNA"/>
</dbReference>
<dbReference type="AlphaFoldDB" id="A0A9W9K6R2"/>
<keyword evidence="2" id="KW-1185">Reference proteome</keyword>